<evidence type="ECO:0000256" key="1">
    <source>
        <dbReference type="ARBA" id="ARBA00004741"/>
    </source>
</evidence>
<keyword evidence="14" id="KW-1185">Reference proteome</keyword>
<dbReference type="InterPro" id="IPR018528">
    <property type="entry name" value="Preph_deHydtase_CS"/>
</dbReference>
<evidence type="ECO:0000256" key="9">
    <source>
        <dbReference type="SAM" id="MobiDB-lite"/>
    </source>
</evidence>
<dbReference type="Proteomes" id="UP000441717">
    <property type="component" value="Unassembled WGS sequence"/>
</dbReference>
<dbReference type="GO" id="GO:0004106">
    <property type="term" value="F:chorismate mutase activity"/>
    <property type="evidence" value="ECO:0007669"/>
    <property type="project" value="InterPro"/>
</dbReference>
<comment type="catalytic activity">
    <reaction evidence="8">
        <text>prephenate + H(+) = 3-phenylpyruvate + CO2 + H2O</text>
        <dbReference type="Rhea" id="RHEA:21648"/>
        <dbReference type="ChEBI" id="CHEBI:15377"/>
        <dbReference type="ChEBI" id="CHEBI:15378"/>
        <dbReference type="ChEBI" id="CHEBI:16526"/>
        <dbReference type="ChEBI" id="CHEBI:18005"/>
        <dbReference type="ChEBI" id="CHEBI:29934"/>
        <dbReference type="EC" id="4.2.1.51"/>
    </reaction>
</comment>
<dbReference type="CDD" id="cd13633">
    <property type="entry name" value="PBP2_Sa-PDT_like"/>
    <property type="match status" value="1"/>
</dbReference>
<evidence type="ECO:0000259" key="12">
    <source>
        <dbReference type="PROSITE" id="PS51671"/>
    </source>
</evidence>
<protein>
    <recommendedName>
        <fullName evidence="3">Prephenate dehydratase</fullName>
        <ecNumber evidence="2">4.2.1.51</ecNumber>
    </recommendedName>
</protein>
<dbReference type="InterPro" id="IPR001086">
    <property type="entry name" value="Preph_deHydtase"/>
</dbReference>
<keyword evidence="5" id="KW-0057">Aromatic amino acid biosynthesis</keyword>
<dbReference type="Pfam" id="PF01842">
    <property type="entry name" value="ACT"/>
    <property type="match status" value="1"/>
</dbReference>
<accession>A0A6N7IP10</accession>
<reference evidence="13 14" key="1">
    <citation type="submission" date="2019-10" db="EMBL/GenBank/DDBJ databases">
        <title>Comparative genomics of sulfur disproportionating microorganisms.</title>
        <authorList>
            <person name="Ward L.M."/>
            <person name="Bertran E."/>
            <person name="Johnston D."/>
        </authorList>
    </citation>
    <scope>NUCLEOTIDE SEQUENCE [LARGE SCALE GENOMIC DNA]</scope>
    <source>
        <strain evidence="13 14">DSM 14055</strain>
    </source>
</reference>
<feature type="domain" description="ACT" evidence="12">
    <location>
        <begin position="232"/>
        <end position="306"/>
    </location>
</feature>
<dbReference type="InterPro" id="IPR036979">
    <property type="entry name" value="CM_dom_sf"/>
</dbReference>
<evidence type="ECO:0000256" key="7">
    <source>
        <dbReference type="ARBA" id="ARBA00023239"/>
    </source>
</evidence>
<evidence type="ECO:0000256" key="2">
    <source>
        <dbReference type="ARBA" id="ARBA00013147"/>
    </source>
</evidence>
<dbReference type="UniPathway" id="UPA00121">
    <property type="reaction ID" value="UER00345"/>
</dbReference>
<dbReference type="NCBIfam" id="NF008865">
    <property type="entry name" value="PRK11898.1"/>
    <property type="match status" value="1"/>
</dbReference>
<comment type="pathway">
    <text evidence="1">Amino-acid biosynthesis; L-phenylalanine biosynthesis; phenylpyruvate from prephenate: step 1/1.</text>
</comment>
<keyword evidence="6" id="KW-0584">Phenylalanine biosynthesis</keyword>
<proteinExistence type="predicted"/>
<dbReference type="PROSITE" id="PS51671">
    <property type="entry name" value="ACT"/>
    <property type="match status" value="1"/>
</dbReference>
<evidence type="ECO:0000256" key="5">
    <source>
        <dbReference type="ARBA" id="ARBA00023141"/>
    </source>
</evidence>
<dbReference type="FunFam" id="3.30.70.260:FF:000012">
    <property type="entry name" value="Prephenate dehydratase"/>
    <property type="match status" value="1"/>
</dbReference>
<dbReference type="PROSITE" id="PS51171">
    <property type="entry name" value="PREPHENATE_DEHYDR_3"/>
    <property type="match status" value="1"/>
</dbReference>
<evidence type="ECO:0000256" key="6">
    <source>
        <dbReference type="ARBA" id="ARBA00023222"/>
    </source>
</evidence>
<dbReference type="InterPro" id="IPR002912">
    <property type="entry name" value="ACT_dom"/>
</dbReference>
<evidence type="ECO:0000256" key="4">
    <source>
        <dbReference type="ARBA" id="ARBA00022605"/>
    </source>
</evidence>
<evidence type="ECO:0000313" key="13">
    <source>
        <dbReference type="EMBL" id="MQL51756.1"/>
    </source>
</evidence>
<dbReference type="Gene3D" id="1.20.59.10">
    <property type="entry name" value="Chorismate mutase"/>
    <property type="match status" value="1"/>
</dbReference>
<dbReference type="GO" id="GO:0004664">
    <property type="term" value="F:prephenate dehydratase activity"/>
    <property type="evidence" value="ECO:0007669"/>
    <property type="project" value="UniProtKB-EC"/>
</dbReference>
<dbReference type="PROSITE" id="PS00857">
    <property type="entry name" value="PREPHENATE_DEHYDR_1"/>
    <property type="match status" value="1"/>
</dbReference>
<name>A0A6N7IP10_9FIRM</name>
<evidence type="ECO:0000256" key="3">
    <source>
        <dbReference type="ARBA" id="ARBA00021872"/>
    </source>
</evidence>
<evidence type="ECO:0000256" key="8">
    <source>
        <dbReference type="ARBA" id="ARBA00047848"/>
    </source>
</evidence>
<sequence length="468" mass="49775">MDKQIGYLGPAGTFSETAARKYLSRQGSARARLVALPGIDEALAAVARGDMDEAVVPLENSTEGAVNQTQDLLAHVFSTLQIKGEVILPVVHHLLAPPGVELARVERVLSHPQALAQCREFIRQHLPRARLVETASTAAAVRLVASAGAPWAAVGPEAAAREYGLTVLVEKINDLPGNATRFIVVGREESAGGISGNEPPAANTTTGPDGRRLPVRGGGKASGCKGSGYKTSLIVSIAHRPGALHEVLAEFARRGINLTRIESRPSRRRLGEYLFFIDLEGHRLEQPVRGALEAVAGRAELRILGSYPVDDCPVDGSALQEGGIDPCSGTATGACSRARVVPAEPVGGDESLPAVRRKQMETVRAAIDQVDARIVDLLARRQKLVARVGQLKAGMYPVRDHRRESRVLARVKGLALEKGLDPARIEQIYRLIIHYAVCIQSERQGEATCGADPAGAARDVSGGTLNTP</sequence>
<dbReference type="GO" id="GO:0046417">
    <property type="term" value="P:chorismate metabolic process"/>
    <property type="evidence" value="ECO:0007669"/>
    <property type="project" value="InterPro"/>
</dbReference>
<dbReference type="EC" id="4.2.1.51" evidence="2"/>
<dbReference type="AlphaFoldDB" id="A0A6N7IP10"/>
<dbReference type="FunFam" id="3.40.190.10:FF:000034">
    <property type="entry name" value="Chorismate mutase/prephenate dehydratase"/>
    <property type="match status" value="1"/>
</dbReference>
<keyword evidence="4" id="KW-0028">Amino-acid biosynthesis</keyword>
<comment type="caution">
    <text evidence="13">The sequence shown here is derived from an EMBL/GenBank/DDBJ whole genome shotgun (WGS) entry which is preliminary data.</text>
</comment>
<keyword evidence="7 13" id="KW-0456">Lyase</keyword>
<dbReference type="GO" id="GO:0005737">
    <property type="term" value="C:cytoplasm"/>
    <property type="evidence" value="ECO:0007669"/>
    <property type="project" value="TreeGrafter"/>
</dbReference>
<dbReference type="GO" id="GO:0009094">
    <property type="term" value="P:L-phenylalanine biosynthetic process"/>
    <property type="evidence" value="ECO:0007669"/>
    <property type="project" value="UniProtKB-UniPathway"/>
</dbReference>
<dbReference type="SUPFAM" id="SSF53850">
    <property type="entry name" value="Periplasmic binding protein-like II"/>
    <property type="match status" value="1"/>
</dbReference>
<feature type="domain" description="Chorismate mutase" evidence="10">
    <location>
        <begin position="354"/>
        <end position="444"/>
    </location>
</feature>
<dbReference type="Gene3D" id="3.30.70.260">
    <property type="match status" value="1"/>
</dbReference>
<dbReference type="InterPro" id="IPR002701">
    <property type="entry name" value="CM_II_prokaryot"/>
</dbReference>
<dbReference type="EMBL" id="WHYR01000011">
    <property type="protein sequence ID" value="MQL51756.1"/>
    <property type="molecule type" value="Genomic_DNA"/>
</dbReference>
<dbReference type="PANTHER" id="PTHR21022">
    <property type="entry name" value="PREPHENATE DEHYDRATASE P PROTEIN"/>
    <property type="match status" value="1"/>
</dbReference>
<dbReference type="SMART" id="SM00830">
    <property type="entry name" value="CM_2"/>
    <property type="match status" value="1"/>
</dbReference>
<feature type="region of interest" description="Disordered" evidence="9">
    <location>
        <begin position="191"/>
        <end position="223"/>
    </location>
</feature>
<dbReference type="InterPro" id="IPR036263">
    <property type="entry name" value="Chorismate_II_sf"/>
</dbReference>
<dbReference type="Pfam" id="PF01817">
    <property type="entry name" value="CM_2"/>
    <property type="match status" value="1"/>
</dbReference>
<evidence type="ECO:0000259" key="11">
    <source>
        <dbReference type="PROSITE" id="PS51171"/>
    </source>
</evidence>
<dbReference type="PROSITE" id="PS51168">
    <property type="entry name" value="CHORISMATE_MUT_2"/>
    <property type="match status" value="1"/>
</dbReference>
<dbReference type="Pfam" id="PF00800">
    <property type="entry name" value="PDT"/>
    <property type="match status" value="1"/>
</dbReference>
<dbReference type="InterPro" id="IPR045865">
    <property type="entry name" value="ACT-like_dom_sf"/>
</dbReference>
<gene>
    <name evidence="13" type="primary">pheA</name>
    <name evidence="13" type="ORF">GFC01_05665</name>
</gene>
<dbReference type="PANTHER" id="PTHR21022:SF19">
    <property type="entry name" value="PREPHENATE DEHYDRATASE-RELATED"/>
    <property type="match status" value="1"/>
</dbReference>
<feature type="domain" description="Prephenate dehydratase" evidence="11">
    <location>
        <begin position="4"/>
        <end position="187"/>
    </location>
</feature>
<dbReference type="PROSITE" id="PS00858">
    <property type="entry name" value="PREPHENATE_DEHYDR_2"/>
    <property type="match status" value="1"/>
</dbReference>
<dbReference type="RefSeq" id="WP_152945689.1">
    <property type="nucleotide sequence ID" value="NZ_WHYR01000011.1"/>
</dbReference>
<dbReference type="Gene3D" id="3.40.190.10">
    <property type="entry name" value="Periplasmic binding protein-like II"/>
    <property type="match status" value="2"/>
</dbReference>
<dbReference type="SUPFAM" id="SSF48600">
    <property type="entry name" value="Chorismate mutase II"/>
    <property type="match status" value="1"/>
</dbReference>
<feature type="region of interest" description="Disordered" evidence="9">
    <location>
        <begin position="448"/>
        <end position="468"/>
    </location>
</feature>
<evidence type="ECO:0000313" key="14">
    <source>
        <dbReference type="Proteomes" id="UP000441717"/>
    </source>
</evidence>
<dbReference type="SUPFAM" id="SSF55021">
    <property type="entry name" value="ACT-like"/>
    <property type="match status" value="1"/>
</dbReference>
<dbReference type="OrthoDB" id="9802281at2"/>
<dbReference type="CDD" id="cd04905">
    <property type="entry name" value="ACT_CM-PDT"/>
    <property type="match status" value="1"/>
</dbReference>
<organism evidence="13 14">
    <name type="scientific">Desulfofundulus thermobenzoicus</name>
    <dbReference type="NCBI Taxonomy" id="29376"/>
    <lineage>
        <taxon>Bacteria</taxon>
        <taxon>Bacillati</taxon>
        <taxon>Bacillota</taxon>
        <taxon>Clostridia</taxon>
        <taxon>Eubacteriales</taxon>
        <taxon>Peptococcaceae</taxon>
        <taxon>Desulfofundulus</taxon>
    </lineage>
</organism>
<evidence type="ECO:0000259" key="10">
    <source>
        <dbReference type="PROSITE" id="PS51168"/>
    </source>
</evidence>